<evidence type="ECO:0000313" key="6">
    <source>
        <dbReference type="Proteomes" id="UP000632322"/>
    </source>
</evidence>
<dbReference type="Pfam" id="PF00005">
    <property type="entry name" value="ABC_tran"/>
    <property type="match status" value="1"/>
</dbReference>
<sequence length="279" mass="29667">MMNKSVEARGLTIRRGRATVIDSLDLDVPRGAIVGLLGPSGSGKTTLMRAIVGVQIVAGGRVQVLGRPAGSADLRHRVGYMTQSASIYEDLSVRANLRYFARVQGAPKTDVDRVLERTDLIGQADQLARTLSGGQANRVSLAAAMLGSPDLLVLDEPTVGLDPVLRNDLWDLFRGLAEEGTTLLVSSHVMDEATRCDRLLLMREGAIIADTTPHDLLAGTGAASAEEAFLDIIERDTAGEGPAGHGRRPGTHLLSRNANGNGRPSHDQRGRGTKKGGRR</sequence>
<dbReference type="RefSeq" id="WP_181271886.1">
    <property type="nucleotide sequence ID" value="NZ_BMJG01000010.1"/>
</dbReference>
<evidence type="ECO:0000256" key="2">
    <source>
        <dbReference type="ARBA" id="ARBA00022840"/>
    </source>
</evidence>
<dbReference type="EMBL" id="BMJG01000010">
    <property type="protein sequence ID" value="GGC43036.1"/>
    <property type="molecule type" value="Genomic_DNA"/>
</dbReference>
<dbReference type="InterPro" id="IPR003593">
    <property type="entry name" value="AAA+_ATPase"/>
</dbReference>
<dbReference type="Proteomes" id="UP000632322">
    <property type="component" value="Unassembled WGS sequence"/>
</dbReference>
<keyword evidence="2 5" id="KW-0067">ATP-binding</keyword>
<comment type="caution">
    <text evidence="5">The sequence shown here is derived from an EMBL/GenBank/DDBJ whole genome shotgun (WGS) entry which is preliminary data.</text>
</comment>
<evidence type="ECO:0000256" key="1">
    <source>
        <dbReference type="ARBA" id="ARBA00022741"/>
    </source>
</evidence>
<proteinExistence type="predicted"/>
<dbReference type="InterPro" id="IPR003439">
    <property type="entry name" value="ABC_transporter-like_ATP-bd"/>
</dbReference>
<dbReference type="InterPro" id="IPR017871">
    <property type="entry name" value="ABC_transporter-like_CS"/>
</dbReference>
<name>A0ABQ1MQE1_9MICO</name>
<organism evidence="5 6">
    <name type="scientific">Brevibacterium sediminis</name>
    <dbReference type="NCBI Taxonomy" id="1857024"/>
    <lineage>
        <taxon>Bacteria</taxon>
        <taxon>Bacillati</taxon>
        <taxon>Actinomycetota</taxon>
        <taxon>Actinomycetes</taxon>
        <taxon>Micrococcales</taxon>
        <taxon>Brevibacteriaceae</taxon>
        <taxon>Brevibacterium</taxon>
    </lineage>
</organism>
<feature type="domain" description="ABC transporter" evidence="4">
    <location>
        <begin position="6"/>
        <end position="229"/>
    </location>
</feature>
<evidence type="ECO:0000259" key="4">
    <source>
        <dbReference type="PROSITE" id="PS50893"/>
    </source>
</evidence>
<dbReference type="SUPFAM" id="SSF52540">
    <property type="entry name" value="P-loop containing nucleoside triphosphate hydrolases"/>
    <property type="match status" value="1"/>
</dbReference>
<keyword evidence="6" id="KW-1185">Reference proteome</keyword>
<gene>
    <name evidence="5" type="ORF">GCM10010974_26740</name>
</gene>
<evidence type="ECO:0000256" key="3">
    <source>
        <dbReference type="SAM" id="MobiDB-lite"/>
    </source>
</evidence>
<dbReference type="Gene3D" id="3.40.50.300">
    <property type="entry name" value="P-loop containing nucleotide triphosphate hydrolases"/>
    <property type="match status" value="1"/>
</dbReference>
<keyword evidence="1" id="KW-0547">Nucleotide-binding</keyword>
<dbReference type="CDD" id="cd03230">
    <property type="entry name" value="ABC_DR_subfamily_A"/>
    <property type="match status" value="1"/>
</dbReference>
<dbReference type="SMART" id="SM00382">
    <property type="entry name" value="AAA"/>
    <property type="match status" value="1"/>
</dbReference>
<dbReference type="PANTHER" id="PTHR43038">
    <property type="entry name" value="ATP-BINDING CASSETTE, SUB-FAMILY H, MEMBER 1"/>
    <property type="match status" value="1"/>
</dbReference>
<dbReference type="InterPro" id="IPR027417">
    <property type="entry name" value="P-loop_NTPase"/>
</dbReference>
<accession>A0ABQ1MQE1</accession>
<dbReference type="GO" id="GO:0005524">
    <property type="term" value="F:ATP binding"/>
    <property type="evidence" value="ECO:0007669"/>
    <property type="project" value="UniProtKB-KW"/>
</dbReference>
<dbReference type="PANTHER" id="PTHR43038:SF3">
    <property type="entry name" value="ABC TRANSPORTER G FAMILY MEMBER 20 ISOFORM X1"/>
    <property type="match status" value="1"/>
</dbReference>
<feature type="region of interest" description="Disordered" evidence="3">
    <location>
        <begin position="237"/>
        <end position="279"/>
    </location>
</feature>
<protein>
    <submittedName>
        <fullName evidence="5">Multidrug ABC transporter ATP-binding protein</fullName>
    </submittedName>
</protein>
<dbReference type="PROSITE" id="PS00211">
    <property type="entry name" value="ABC_TRANSPORTER_1"/>
    <property type="match status" value="1"/>
</dbReference>
<evidence type="ECO:0000313" key="5">
    <source>
        <dbReference type="EMBL" id="GGC43036.1"/>
    </source>
</evidence>
<dbReference type="PROSITE" id="PS50893">
    <property type="entry name" value="ABC_TRANSPORTER_2"/>
    <property type="match status" value="1"/>
</dbReference>
<reference evidence="6" key="1">
    <citation type="journal article" date="2019" name="Int. J. Syst. Evol. Microbiol.">
        <title>The Global Catalogue of Microorganisms (GCM) 10K type strain sequencing project: providing services to taxonomists for standard genome sequencing and annotation.</title>
        <authorList>
            <consortium name="The Broad Institute Genomics Platform"/>
            <consortium name="The Broad Institute Genome Sequencing Center for Infectious Disease"/>
            <person name="Wu L."/>
            <person name="Ma J."/>
        </authorList>
    </citation>
    <scope>NUCLEOTIDE SEQUENCE [LARGE SCALE GENOMIC DNA]</scope>
    <source>
        <strain evidence="6">CGMCC 1.15472</strain>
    </source>
</reference>